<dbReference type="InterPro" id="IPR011042">
    <property type="entry name" value="6-blade_b-propeller_TolB-like"/>
</dbReference>
<dbReference type="PROSITE" id="PS51123">
    <property type="entry name" value="OMPA_2"/>
    <property type="match status" value="1"/>
</dbReference>
<name>A0ABX4CR84_9FLAO</name>
<dbReference type="InterPro" id="IPR011990">
    <property type="entry name" value="TPR-like_helical_dom_sf"/>
</dbReference>
<keyword evidence="2 4" id="KW-0472">Membrane</keyword>
<evidence type="ECO:0000256" key="3">
    <source>
        <dbReference type="ARBA" id="ARBA00023237"/>
    </source>
</evidence>
<keyword evidence="3" id="KW-0998">Cell outer membrane</keyword>
<sequence>MKKIIAIGALIIFNAFSANIYCQKDLSSGDKDFERYAFIDAIKTYERIAAKGFKSESMFKRLGDSYYYNSQYKDAAKWYGELYAINDQQDSEYDYRYAQCLKSAGQIKKANEIMQRFRDKNKNDSRSALIKEDKNYIKKINLNSGRYAINDCTFNSAYSDYGAFVKSGKIYFTSARDTGNFVKSKHRWTGQYFTHIYVADIDSSRGQNPKRKPEKVTISSNSKFNESSLIFTKDGKTAYFTGNNFSNGKLKKNHKGISLLKIYSGKVEKDNITEVKELPFNTDDYSSAHPALSADEKTLFFVSDRPGTLGQSDIFKVSINDGLFGEVKNLGSGINTEGRESYPFISDEGEIYFASDGHPGLGGLDVFVGKFQDDDTVGFIQNIGSDINTSGDDFAYIIDSKSRKGYFSSNRNDSGTDEIYSFLETKKIIPEREELNGYVIDSETGLLLPGAALELYDANMILKSKVIADSTANYSFFVEAGDSYILRASIQDYFTKELKFKTGKQSKKKEFIVELDKSKCRIAVGDDLGKCFGIKMIYFDLNKSEIKKDEVFELEKILDVMVKHPSLKLDIRSHTDSRNTAKYNQALSDRRAKSTLEWLIKNGIAPERLTAGGFGESELLNNCTDGVKCTEEEHGKNRRSEFIIREL</sequence>
<dbReference type="InterPro" id="IPR050330">
    <property type="entry name" value="Bact_OuterMem_StrucFunc"/>
</dbReference>
<dbReference type="EMBL" id="MUHD01000036">
    <property type="protein sequence ID" value="OXB03356.1"/>
    <property type="molecule type" value="Genomic_DNA"/>
</dbReference>
<dbReference type="SUPFAM" id="SSF103088">
    <property type="entry name" value="OmpA-like"/>
    <property type="match status" value="1"/>
</dbReference>
<keyword evidence="7" id="KW-0966">Cell projection</keyword>
<evidence type="ECO:0000256" key="1">
    <source>
        <dbReference type="ARBA" id="ARBA00004442"/>
    </source>
</evidence>
<dbReference type="Gene3D" id="2.120.10.30">
    <property type="entry name" value="TolB, C-terminal domain"/>
    <property type="match status" value="1"/>
</dbReference>
<dbReference type="SUPFAM" id="SSF48452">
    <property type="entry name" value="TPR-like"/>
    <property type="match status" value="1"/>
</dbReference>
<accession>A0ABX4CR84</accession>
<proteinExistence type="predicted"/>
<keyword evidence="7" id="KW-0969">Cilium</keyword>
<keyword evidence="5" id="KW-0732">Signal</keyword>
<dbReference type="InterPro" id="IPR006665">
    <property type="entry name" value="OmpA-like"/>
</dbReference>
<dbReference type="Proteomes" id="UP000198381">
    <property type="component" value="Unassembled WGS sequence"/>
</dbReference>
<protein>
    <submittedName>
        <fullName evidence="7">Flagellar motor protein MotB</fullName>
    </submittedName>
</protein>
<feature type="domain" description="OmpA-like" evidence="6">
    <location>
        <begin position="526"/>
        <end position="647"/>
    </location>
</feature>
<evidence type="ECO:0000256" key="5">
    <source>
        <dbReference type="SAM" id="SignalP"/>
    </source>
</evidence>
<evidence type="ECO:0000313" key="8">
    <source>
        <dbReference type="Proteomes" id="UP000198381"/>
    </source>
</evidence>
<dbReference type="PRINTS" id="PR01021">
    <property type="entry name" value="OMPADOMAIN"/>
</dbReference>
<keyword evidence="8" id="KW-1185">Reference proteome</keyword>
<comment type="subcellular location">
    <subcellularLocation>
        <location evidence="1">Cell outer membrane</location>
    </subcellularLocation>
</comment>
<dbReference type="InterPro" id="IPR036737">
    <property type="entry name" value="OmpA-like_sf"/>
</dbReference>
<comment type="caution">
    <text evidence="7">The sequence shown here is derived from an EMBL/GenBank/DDBJ whole genome shotgun (WGS) entry which is preliminary data.</text>
</comment>
<dbReference type="SUPFAM" id="SSF82171">
    <property type="entry name" value="DPP6 N-terminal domain-like"/>
    <property type="match status" value="1"/>
</dbReference>
<reference evidence="7 8" key="1">
    <citation type="submission" date="2016-11" db="EMBL/GenBank/DDBJ databases">
        <title>Whole genomes of Flavobacteriaceae.</title>
        <authorList>
            <person name="Stine C."/>
            <person name="Li C."/>
            <person name="Tadesse D."/>
        </authorList>
    </citation>
    <scope>NUCLEOTIDE SEQUENCE [LARGE SCALE GENOMIC DNA]</scope>
    <source>
        <strain evidence="7 8">CCUG 60112</strain>
    </source>
</reference>
<evidence type="ECO:0000313" key="7">
    <source>
        <dbReference type="EMBL" id="OXB03356.1"/>
    </source>
</evidence>
<dbReference type="Pfam" id="PF07676">
    <property type="entry name" value="PD40"/>
    <property type="match status" value="2"/>
</dbReference>
<dbReference type="Gene3D" id="3.30.1330.60">
    <property type="entry name" value="OmpA-like domain"/>
    <property type="match status" value="1"/>
</dbReference>
<dbReference type="InterPro" id="IPR011659">
    <property type="entry name" value="WD40"/>
</dbReference>
<dbReference type="SUPFAM" id="SSF49464">
    <property type="entry name" value="Carboxypeptidase regulatory domain-like"/>
    <property type="match status" value="1"/>
</dbReference>
<dbReference type="InterPro" id="IPR008969">
    <property type="entry name" value="CarboxyPept-like_regulatory"/>
</dbReference>
<dbReference type="InterPro" id="IPR006664">
    <property type="entry name" value="OMP_bac"/>
</dbReference>
<gene>
    <name evidence="7" type="ORF">B0A81_18675</name>
</gene>
<evidence type="ECO:0000256" key="4">
    <source>
        <dbReference type="PROSITE-ProRule" id="PRU00473"/>
    </source>
</evidence>
<dbReference type="PANTHER" id="PTHR30329:SF21">
    <property type="entry name" value="LIPOPROTEIN YIAD-RELATED"/>
    <property type="match status" value="1"/>
</dbReference>
<dbReference type="PANTHER" id="PTHR30329">
    <property type="entry name" value="STATOR ELEMENT OF FLAGELLAR MOTOR COMPLEX"/>
    <property type="match status" value="1"/>
</dbReference>
<dbReference type="Gene3D" id="1.25.40.10">
    <property type="entry name" value="Tetratricopeptide repeat domain"/>
    <property type="match status" value="1"/>
</dbReference>
<dbReference type="CDD" id="cd07185">
    <property type="entry name" value="OmpA_C-like"/>
    <property type="match status" value="1"/>
</dbReference>
<feature type="signal peptide" evidence="5">
    <location>
        <begin position="1"/>
        <end position="20"/>
    </location>
</feature>
<evidence type="ECO:0000259" key="6">
    <source>
        <dbReference type="PROSITE" id="PS51123"/>
    </source>
</evidence>
<keyword evidence="7" id="KW-0282">Flagellum</keyword>
<organism evidence="7 8">
    <name type="scientific">Flavobacterium plurextorum</name>
    <dbReference type="NCBI Taxonomy" id="1114867"/>
    <lineage>
        <taxon>Bacteria</taxon>
        <taxon>Pseudomonadati</taxon>
        <taxon>Bacteroidota</taxon>
        <taxon>Flavobacteriia</taxon>
        <taxon>Flavobacteriales</taxon>
        <taxon>Flavobacteriaceae</taxon>
        <taxon>Flavobacterium</taxon>
    </lineage>
</organism>
<evidence type="ECO:0000256" key="2">
    <source>
        <dbReference type="ARBA" id="ARBA00023136"/>
    </source>
</evidence>
<dbReference type="Pfam" id="PF00691">
    <property type="entry name" value="OmpA"/>
    <property type="match status" value="1"/>
</dbReference>
<dbReference type="RefSeq" id="WP_089059410.1">
    <property type="nucleotide sequence ID" value="NZ_MUHD01000036.1"/>
</dbReference>
<feature type="chain" id="PRO_5046168830" evidence="5">
    <location>
        <begin position="21"/>
        <end position="647"/>
    </location>
</feature>